<keyword evidence="1" id="KW-1133">Transmembrane helix</keyword>
<feature type="transmembrane region" description="Helical" evidence="1">
    <location>
        <begin position="18"/>
        <end position="36"/>
    </location>
</feature>
<dbReference type="EMBL" id="KQ485998">
    <property type="protein sequence ID" value="KYP31436.1"/>
    <property type="molecule type" value="Genomic_DNA"/>
</dbReference>
<accession>A0A151QMC5</accession>
<evidence type="ECO:0000256" key="1">
    <source>
        <dbReference type="SAM" id="Phobius"/>
    </source>
</evidence>
<evidence type="ECO:0000313" key="2">
    <source>
        <dbReference type="EMBL" id="KYP31436.1"/>
    </source>
</evidence>
<name>A0A151QMC5_CAJCA</name>
<dbReference type="Gramene" id="C.cajan_46403.t">
    <property type="protein sequence ID" value="C.cajan_46403.t.cds1"/>
    <property type="gene ID" value="C.cajan_46403"/>
</dbReference>
<keyword evidence="3" id="KW-1185">Reference proteome</keyword>
<dbReference type="AlphaFoldDB" id="A0A151QMC5"/>
<gene>
    <name evidence="2" type="ORF">KK1_048249</name>
</gene>
<feature type="transmembrane region" description="Helical" evidence="1">
    <location>
        <begin position="57"/>
        <end position="82"/>
    </location>
</feature>
<protein>
    <submittedName>
        <fullName evidence="2">Uncharacterized protein</fullName>
    </submittedName>
</protein>
<feature type="non-terminal residue" evidence="2">
    <location>
        <position position="1"/>
    </location>
</feature>
<evidence type="ECO:0000313" key="3">
    <source>
        <dbReference type="Proteomes" id="UP000075243"/>
    </source>
</evidence>
<reference evidence="2" key="1">
    <citation type="journal article" date="2012" name="Nat. Biotechnol.">
        <title>Draft genome sequence of pigeonpea (Cajanus cajan), an orphan legume crop of resource-poor farmers.</title>
        <authorList>
            <person name="Varshney R.K."/>
            <person name="Chen W."/>
            <person name="Li Y."/>
            <person name="Bharti A.K."/>
            <person name="Saxena R.K."/>
            <person name="Schlueter J.A."/>
            <person name="Donoghue M.T."/>
            <person name="Azam S."/>
            <person name="Fan G."/>
            <person name="Whaley A.M."/>
            <person name="Farmer A.D."/>
            <person name="Sheridan J."/>
            <person name="Iwata A."/>
            <person name="Tuteja R."/>
            <person name="Penmetsa R.V."/>
            <person name="Wu W."/>
            <person name="Upadhyaya H.D."/>
            <person name="Yang S.P."/>
            <person name="Shah T."/>
            <person name="Saxena K.B."/>
            <person name="Michael T."/>
            <person name="McCombie W.R."/>
            <person name="Yang B."/>
            <person name="Zhang G."/>
            <person name="Yang H."/>
            <person name="Wang J."/>
            <person name="Spillane C."/>
            <person name="Cook D.R."/>
            <person name="May G.D."/>
            <person name="Xu X."/>
            <person name="Jackson S.A."/>
        </authorList>
    </citation>
    <scope>NUCLEOTIDE SEQUENCE [LARGE SCALE GENOMIC DNA]</scope>
</reference>
<organism evidence="2 3">
    <name type="scientific">Cajanus cajan</name>
    <name type="common">Pigeon pea</name>
    <name type="synonym">Cajanus indicus</name>
    <dbReference type="NCBI Taxonomy" id="3821"/>
    <lineage>
        <taxon>Eukaryota</taxon>
        <taxon>Viridiplantae</taxon>
        <taxon>Streptophyta</taxon>
        <taxon>Embryophyta</taxon>
        <taxon>Tracheophyta</taxon>
        <taxon>Spermatophyta</taxon>
        <taxon>Magnoliopsida</taxon>
        <taxon>eudicotyledons</taxon>
        <taxon>Gunneridae</taxon>
        <taxon>Pentapetalae</taxon>
        <taxon>rosids</taxon>
        <taxon>fabids</taxon>
        <taxon>Fabales</taxon>
        <taxon>Fabaceae</taxon>
        <taxon>Papilionoideae</taxon>
        <taxon>50 kb inversion clade</taxon>
        <taxon>NPAAA clade</taxon>
        <taxon>indigoferoid/millettioid clade</taxon>
        <taxon>Phaseoleae</taxon>
        <taxon>Cajanus</taxon>
    </lineage>
</organism>
<keyword evidence="1" id="KW-0812">Transmembrane</keyword>
<keyword evidence="1" id="KW-0472">Membrane</keyword>
<sequence>SIMVCYPLFWLLSCQLEPIYQIIVLLKFVFGPLYYVPNLVAKASGVSVTCSLFNLPLIWFTTFASMVLSLIIDFIVLLVIYFNKHCACAIASARRPKMEEAGPKMEEPQDIENFPITVNVEL</sequence>
<dbReference type="Proteomes" id="UP000075243">
    <property type="component" value="Unassembled WGS sequence"/>
</dbReference>
<proteinExistence type="predicted"/>